<dbReference type="InterPro" id="IPR009061">
    <property type="entry name" value="DNA-bd_dom_put_sf"/>
</dbReference>
<evidence type="ECO:0000313" key="2">
    <source>
        <dbReference type="EMBL" id="RIX97186.1"/>
    </source>
</evidence>
<sequence length="71" mass="8099">MPDLLAGYLNTPQAAAALRLAPITLTRWRAQGKGPPWCRVDTRVFYREADLRDWVEEEGRRVQSEVKTASN</sequence>
<comment type="caution">
    <text evidence="2">The sequence shown here is derived from an EMBL/GenBank/DDBJ whole genome shotgun (WGS) entry which is preliminary data.</text>
</comment>
<protein>
    <submittedName>
        <fullName evidence="2">DNA-binding protein</fullName>
    </submittedName>
</protein>
<proteinExistence type="predicted"/>
<gene>
    <name evidence="2" type="ORF">D3218_19050</name>
</gene>
<dbReference type="AlphaFoldDB" id="A0A3A1WNQ5"/>
<feature type="domain" description="Helix-turn-helix" evidence="1">
    <location>
        <begin position="8"/>
        <end position="57"/>
    </location>
</feature>
<reference evidence="3" key="1">
    <citation type="submission" date="2018-09" db="EMBL/GenBank/DDBJ databases">
        <authorList>
            <person name="Tuo L."/>
        </authorList>
    </citation>
    <scope>NUCLEOTIDE SEQUENCE [LARGE SCALE GENOMIC DNA]</scope>
    <source>
        <strain evidence="3">M2BS4Y-1</strain>
    </source>
</reference>
<dbReference type="Pfam" id="PF12728">
    <property type="entry name" value="HTH_17"/>
    <property type="match status" value="1"/>
</dbReference>
<dbReference type="GO" id="GO:0003677">
    <property type="term" value="F:DNA binding"/>
    <property type="evidence" value="ECO:0007669"/>
    <property type="project" value="UniProtKB-KW"/>
</dbReference>
<dbReference type="SUPFAM" id="SSF46955">
    <property type="entry name" value="Putative DNA-binding domain"/>
    <property type="match status" value="1"/>
</dbReference>
<keyword evidence="2" id="KW-0238">DNA-binding</keyword>
<dbReference type="Proteomes" id="UP000265750">
    <property type="component" value="Unassembled WGS sequence"/>
</dbReference>
<dbReference type="InterPro" id="IPR041657">
    <property type="entry name" value="HTH_17"/>
</dbReference>
<accession>A0A3A1WNQ5</accession>
<evidence type="ECO:0000259" key="1">
    <source>
        <dbReference type="Pfam" id="PF12728"/>
    </source>
</evidence>
<keyword evidence="3" id="KW-1185">Reference proteome</keyword>
<organism evidence="2 3">
    <name type="scientific">Aureimonas flava</name>
    <dbReference type="NCBI Taxonomy" id="2320271"/>
    <lineage>
        <taxon>Bacteria</taxon>
        <taxon>Pseudomonadati</taxon>
        <taxon>Pseudomonadota</taxon>
        <taxon>Alphaproteobacteria</taxon>
        <taxon>Hyphomicrobiales</taxon>
        <taxon>Aurantimonadaceae</taxon>
        <taxon>Aureimonas</taxon>
    </lineage>
</organism>
<name>A0A3A1WNQ5_9HYPH</name>
<dbReference type="OrthoDB" id="7068969at2"/>
<evidence type="ECO:0000313" key="3">
    <source>
        <dbReference type="Proteomes" id="UP000265750"/>
    </source>
</evidence>
<dbReference type="EMBL" id="QYRN01000017">
    <property type="protein sequence ID" value="RIX97186.1"/>
    <property type="molecule type" value="Genomic_DNA"/>
</dbReference>